<dbReference type="SUPFAM" id="SSF49493">
    <property type="entry name" value="HSP40/DnaJ peptide-binding domain"/>
    <property type="match status" value="2"/>
</dbReference>
<comment type="caution">
    <text evidence="11">The sequence shown here is derived from an EMBL/GenBank/DDBJ whole genome shotgun (WGS) entry which is preliminary data.</text>
</comment>
<dbReference type="GO" id="GO:0051082">
    <property type="term" value="F:unfolded protein binding"/>
    <property type="evidence" value="ECO:0007669"/>
    <property type="project" value="InterPro"/>
</dbReference>
<evidence type="ECO:0000256" key="5">
    <source>
        <dbReference type="ARBA" id="ARBA00023186"/>
    </source>
</evidence>
<dbReference type="Proteomes" id="UP001063166">
    <property type="component" value="Unassembled WGS sequence"/>
</dbReference>
<protein>
    <recommendedName>
        <fullName evidence="6">DnaJ homolog 1, mitochondrial</fullName>
    </recommendedName>
</protein>
<feature type="domain" description="J" evidence="9">
    <location>
        <begin position="69"/>
        <end position="133"/>
    </location>
</feature>
<dbReference type="CDD" id="cd06257">
    <property type="entry name" value="DnaJ"/>
    <property type="match status" value="1"/>
</dbReference>
<sequence>MPPRLPAQRFSSFVAFYSCTRLSPGTCARSVSLLRYQCPLSQHSARPKLRRLGDKRLLHATIPRSAPKNPYEVLGVKPDATAAEIKKTYFALARKYHPDTNPDKGAQDKFVEIQEAYDILKDEKKRAAYDKFGAASQQPGFDPDAFARAGAGAGAGGFQGFSAGGFAGFQDLGGAFGQGAGADLFEHLFGFAGRQARTSEMSRGANIETAVNISFMEACKGTVKTVHVSPITNCNTCSGTGLKQGAKRTTCAACGGSGTQTCDGVGSVIPPNAECPSCGGMGRVRTSKAVQVNIPAGVEDGMSLRISKAGDAPISGKGPTGDLFVRVRVAPSKSFVRQGANLYHEARIPMHTAILGGKVRVPTLDGDVEVRIPGGTQQGEEMVLKGRGVPPPYGGEKGDLFVAFSVTLPRSLTKHQRELIQQYADEVEGRSQPPKASSQAKKPLRNDSDNANAEASKDSASEAAPRSEEEEAEKRRATGHPILMKHLDSTRSSVPLEHLDGYPGLAELVTIAFHLGISPLFLSFYDYGDLADNLTTLRQPPGYNLARGKRLRFYTRTSSE</sequence>
<dbReference type="GO" id="GO:0031072">
    <property type="term" value="F:heat shock protein binding"/>
    <property type="evidence" value="ECO:0007669"/>
    <property type="project" value="InterPro"/>
</dbReference>
<evidence type="ECO:0000256" key="2">
    <source>
        <dbReference type="ARBA" id="ARBA00022737"/>
    </source>
</evidence>
<evidence type="ECO:0000256" key="3">
    <source>
        <dbReference type="ARBA" id="ARBA00022771"/>
    </source>
</evidence>
<dbReference type="PRINTS" id="PR00625">
    <property type="entry name" value="JDOMAIN"/>
</dbReference>
<dbReference type="SUPFAM" id="SSF57938">
    <property type="entry name" value="DnaJ/Hsp40 cysteine-rich domain"/>
    <property type="match status" value="1"/>
</dbReference>
<evidence type="ECO:0000256" key="1">
    <source>
        <dbReference type="ARBA" id="ARBA00022723"/>
    </source>
</evidence>
<keyword evidence="12" id="KW-1185">Reference proteome</keyword>
<dbReference type="PROSITE" id="PS00636">
    <property type="entry name" value="DNAJ_1"/>
    <property type="match status" value="1"/>
</dbReference>
<keyword evidence="5" id="KW-0143">Chaperone</keyword>
<dbReference type="InterPro" id="IPR018253">
    <property type="entry name" value="DnaJ_domain_CS"/>
</dbReference>
<dbReference type="SUPFAM" id="SSF46565">
    <property type="entry name" value="Chaperone J-domain"/>
    <property type="match status" value="1"/>
</dbReference>
<gene>
    <name evidence="11" type="primary">MDJ1</name>
    <name evidence="11" type="ORF">LshimejAT787_0307250</name>
</gene>
<evidence type="ECO:0000256" key="7">
    <source>
        <dbReference type="PROSITE-ProRule" id="PRU00546"/>
    </source>
</evidence>
<evidence type="ECO:0000256" key="8">
    <source>
        <dbReference type="SAM" id="MobiDB-lite"/>
    </source>
</evidence>
<dbReference type="GO" id="GO:0005737">
    <property type="term" value="C:cytoplasm"/>
    <property type="evidence" value="ECO:0007669"/>
    <property type="project" value="TreeGrafter"/>
</dbReference>
<proteinExistence type="inferred from homology"/>
<reference evidence="11" key="1">
    <citation type="submission" date="2022-07" db="EMBL/GenBank/DDBJ databases">
        <title>The genome of Lyophyllum shimeji provides insight into the initial evolution of ectomycorrhizal fungal genome.</title>
        <authorList>
            <person name="Kobayashi Y."/>
            <person name="Shibata T."/>
            <person name="Hirakawa H."/>
            <person name="Shigenobu S."/>
            <person name="Nishiyama T."/>
            <person name="Yamada A."/>
            <person name="Hasebe M."/>
            <person name="Kawaguchi M."/>
        </authorList>
    </citation>
    <scope>NUCLEOTIDE SEQUENCE</scope>
    <source>
        <strain evidence="11">AT787</strain>
    </source>
</reference>
<feature type="domain" description="CR-type" evidence="10">
    <location>
        <begin position="221"/>
        <end position="302"/>
    </location>
</feature>
<dbReference type="InterPro" id="IPR036869">
    <property type="entry name" value="J_dom_sf"/>
</dbReference>
<dbReference type="CDD" id="cd10747">
    <property type="entry name" value="DnaJ_C"/>
    <property type="match status" value="1"/>
</dbReference>
<dbReference type="InterPro" id="IPR008971">
    <property type="entry name" value="HSP40/DnaJ_pept-bd"/>
</dbReference>
<evidence type="ECO:0000313" key="12">
    <source>
        <dbReference type="Proteomes" id="UP001063166"/>
    </source>
</evidence>
<dbReference type="HAMAP" id="MF_01152">
    <property type="entry name" value="DnaJ"/>
    <property type="match status" value="1"/>
</dbReference>
<dbReference type="Gene3D" id="1.10.287.110">
    <property type="entry name" value="DnaJ domain"/>
    <property type="match status" value="1"/>
</dbReference>
<dbReference type="FunFam" id="2.60.260.20:FF:000005">
    <property type="entry name" value="Chaperone protein dnaJ 1, mitochondrial"/>
    <property type="match status" value="1"/>
</dbReference>
<feature type="region of interest" description="Disordered" evidence="8">
    <location>
        <begin position="424"/>
        <end position="489"/>
    </location>
</feature>
<dbReference type="Pfam" id="PF00226">
    <property type="entry name" value="DnaJ"/>
    <property type="match status" value="1"/>
</dbReference>
<dbReference type="Gene3D" id="2.60.260.20">
    <property type="entry name" value="Urease metallochaperone UreE, N-terminal domain"/>
    <property type="match status" value="2"/>
</dbReference>
<dbReference type="InterPro" id="IPR001623">
    <property type="entry name" value="DnaJ_domain"/>
</dbReference>
<dbReference type="OrthoDB" id="10256793at2759"/>
<dbReference type="AlphaFoldDB" id="A0A9P3PJE8"/>
<dbReference type="Pfam" id="PF01556">
    <property type="entry name" value="DnaJ_C"/>
    <property type="match status" value="1"/>
</dbReference>
<dbReference type="InterPro" id="IPR036410">
    <property type="entry name" value="HSP_DnaJ_Cys-rich_dom_sf"/>
</dbReference>
<dbReference type="GO" id="GO:0008270">
    <property type="term" value="F:zinc ion binding"/>
    <property type="evidence" value="ECO:0007669"/>
    <property type="project" value="UniProtKB-KW"/>
</dbReference>
<keyword evidence="1 7" id="KW-0479">Metal-binding</keyword>
<keyword evidence="3 7" id="KW-0863">Zinc-finger</keyword>
<dbReference type="Gene3D" id="2.10.230.10">
    <property type="entry name" value="Heat shock protein DnaJ, cysteine-rich domain"/>
    <property type="match status" value="1"/>
</dbReference>
<dbReference type="PANTHER" id="PTHR43096:SF52">
    <property type="entry name" value="DNAJ HOMOLOG 1, MITOCHONDRIAL-RELATED"/>
    <property type="match status" value="1"/>
</dbReference>
<evidence type="ECO:0000259" key="9">
    <source>
        <dbReference type="PROSITE" id="PS50076"/>
    </source>
</evidence>
<evidence type="ECO:0000313" key="11">
    <source>
        <dbReference type="EMBL" id="GLB36437.1"/>
    </source>
</evidence>
<dbReference type="PROSITE" id="PS50076">
    <property type="entry name" value="DNAJ_2"/>
    <property type="match status" value="1"/>
</dbReference>
<dbReference type="PROSITE" id="PS51188">
    <property type="entry name" value="ZF_CR"/>
    <property type="match status" value="1"/>
</dbReference>
<dbReference type="PANTHER" id="PTHR43096">
    <property type="entry name" value="DNAJ HOMOLOG 1, MITOCHONDRIAL-RELATED"/>
    <property type="match status" value="1"/>
</dbReference>
<feature type="zinc finger region" description="CR-type" evidence="7">
    <location>
        <begin position="221"/>
        <end position="302"/>
    </location>
</feature>
<dbReference type="InterPro" id="IPR002939">
    <property type="entry name" value="DnaJ_C"/>
</dbReference>
<keyword evidence="4 7" id="KW-0862">Zinc</keyword>
<dbReference type="GO" id="GO:0009408">
    <property type="term" value="P:response to heat"/>
    <property type="evidence" value="ECO:0007669"/>
    <property type="project" value="InterPro"/>
</dbReference>
<keyword evidence="2" id="KW-0677">Repeat</keyword>
<dbReference type="InterPro" id="IPR001305">
    <property type="entry name" value="HSP_DnaJ_Cys-rich_dom"/>
</dbReference>
<accession>A0A9P3PJE8</accession>
<evidence type="ECO:0000256" key="6">
    <source>
        <dbReference type="ARBA" id="ARBA00072890"/>
    </source>
</evidence>
<dbReference type="GO" id="GO:0005524">
    <property type="term" value="F:ATP binding"/>
    <property type="evidence" value="ECO:0007669"/>
    <property type="project" value="InterPro"/>
</dbReference>
<organism evidence="11 12">
    <name type="scientific">Lyophyllum shimeji</name>
    <name type="common">Hon-shimeji</name>
    <name type="synonym">Tricholoma shimeji</name>
    <dbReference type="NCBI Taxonomy" id="47721"/>
    <lineage>
        <taxon>Eukaryota</taxon>
        <taxon>Fungi</taxon>
        <taxon>Dikarya</taxon>
        <taxon>Basidiomycota</taxon>
        <taxon>Agaricomycotina</taxon>
        <taxon>Agaricomycetes</taxon>
        <taxon>Agaricomycetidae</taxon>
        <taxon>Agaricales</taxon>
        <taxon>Tricholomatineae</taxon>
        <taxon>Lyophyllaceae</taxon>
        <taxon>Lyophyllum</taxon>
    </lineage>
</organism>
<dbReference type="InterPro" id="IPR012724">
    <property type="entry name" value="DnaJ"/>
</dbReference>
<evidence type="ECO:0000259" key="10">
    <source>
        <dbReference type="PROSITE" id="PS51188"/>
    </source>
</evidence>
<evidence type="ECO:0000256" key="4">
    <source>
        <dbReference type="ARBA" id="ARBA00022833"/>
    </source>
</evidence>
<dbReference type="SMART" id="SM00271">
    <property type="entry name" value="DnaJ"/>
    <property type="match status" value="1"/>
</dbReference>
<dbReference type="EMBL" id="BRPK01000003">
    <property type="protein sequence ID" value="GLB36437.1"/>
    <property type="molecule type" value="Genomic_DNA"/>
</dbReference>
<name>A0A9P3PJE8_LYOSH</name>
<dbReference type="GO" id="GO:0042026">
    <property type="term" value="P:protein refolding"/>
    <property type="evidence" value="ECO:0007669"/>
    <property type="project" value="TreeGrafter"/>
</dbReference>